<keyword evidence="2 3" id="KW-0378">Hydrolase</keyword>
<evidence type="ECO:0000313" key="6">
    <source>
        <dbReference type="Proteomes" id="UP000654947"/>
    </source>
</evidence>
<dbReference type="PANTHER" id="PTHR43736:SF1">
    <property type="entry name" value="DIHYDRONEOPTERIN TRIPHOSPHATE DIPHOSPHATASE"/>
    <property type="match status" value="1"/>
</dbReference>
<evidence type="ECO:0000256" key="3">
    <source>
        <dbReference type="RuleBase" id="RU003476"/>
    </source>
</evidence>
<dbReference type="PROSITE" id="PS51462">
    <property type="entry name" value="NUDIX"/>
    <property type="match status" value="1"/>
</dbReference>
<evidence type="ECO:0000259" key="4">
    <source>
        <dbReference type="PROSITE" id="PS51462"/>
    </source>
</evidence>
<comment type="caution">
    <text evidence="5">The sequence shown here is derived from an EMBL/GenBank/DDBJ whole genome shotgun (WGS) entry which is preliminary data.</text>
</comment>
<dbReference type="InterPro" id="IPR015797">
    <property type="entry name" value="NUDIX_hydrolase-like_dom_sf"/>
</dbReference>
<dbReference type="Gene3D" id="3.90.79.10">
    <property type="entry name" value="Nucleoside Triphosphate Pyrophosphohydrolase"/>
    <property type="match status" value="1"/>
</dbReference>
<dbReference type="Proteomes" id="UP000654947">
    <property type="component" value="Unassembled WGS sequence"/>
</dbReference>
<organism evidence="5 6">
    <name type="scientific">Nocardiopsis kunsanensis</name>
    <dbReference type="NCBI Taxonomy" id="141693"/>
    <lineage>
        <taxon>Bacteria</taxon>
        <taxon>Bacillati</taxon>
        <taxon>Actinomycetota</taxon>
        <taxon>Actinomycetes</taxon>
        <taxon>Streptosporangiales</taxon>
        <taxon>Nocardiopsidaceae</taxon>
        <taxon>Nocardiopsis</taxon>
    </lineage>
</organism>
<sequence>MSVAGAVLREDGRLLAIRRADTGKWELPGGVLELSETPEAGACREIWEETGIHVEVDHLTGVYKNTTRGIVALVFRCKPSGGTARPSSESTAVEWLTAEEIVERMSEVYAIRLTDALDPNSPHVRSHDGRRLTTVK</sequence>
<comment type="similarity">
    <text evidence="1 3">Belongs to the Nudix hydrolase family.</text>
</comment>
<dbReference type="PANTHER" id="PTHR43736">
    <property type="entry name" value="ADP-RIBOSE PYROPHOSPHATASE"/>
    <property type="match status" value="1"/>
</dbReference>
<keyword evidence="6" id="KW-1185">Reference proteome</keyword>
<dbReference type="InterPro" id="IPR020084">
    <property type="entry name" value="NUDIX_hydrolase_CS"/>
</dbReference>
<reference evidence="5 6" key="1">
    <citation type="journal article" date="2014" name="Int. J. Syst. Evol. Microbiol.">
        <title>Complete genome sequence of Corynebacterium casei LMG S-19264T (=DSM 44701T), isolated from a smear-ripened cheese.</title>
        <authorList>
            <consortium name="US DOE Joint Genome Institute (JGI-PGF)"/>
            <person name="Walter F."/>
            <person name="Albersmeier A."/>
            <person name="Kalinowski J."/>
            <person name="Ruckert C."/>
        </authorList>
    </citation>
    <scope>NUCLEOTIDE SEQUENCE [LARGE SCALE GENOMIC DNA]</scope>
    <source>
        <strain evidence="5 6">KCTC 19473</strain>
    </source>
</reference>
<name>A0A919CK84_9ACTN</name>
<dbReference type="AlphaFoldDB" id="A0A919CK84"/>
<dbReference type="PROSITE" id="PS00893">
    <property type="entry name" value="NUDIX_BOX"/>
    <property type="match status" value="1"/>
</dbReference>
<dbReference type="Pfam" id="PF00293">
    <property type="entry name" value="NUDIX"/>
    <property type="match status" value="1"/>
</dbReference>
<feature type="domain" description="Nudix hydrolase" evidence="4">
    <location>
        <begin position="1"/>
        <end position="118"/>
    </location>
</feature>
<dbReference type="EMBL" id="BMXL01000022">
    <property type="protein sequence ID" value="GHD31819.1"/>
    <property type="molecule type" value="Genomic_DNA"/>
</dbReference>
<evidence type="ECO:0000256" key="1">
    <source>
        <dbReference type="ARBA" id="ARBA00005582"/>
    </source>
</evidence>
<proteinExistence type="inferred from homology"/>
<dbReference type="SUPFAM" id="SSF55811">
    <property type="entry name" value="Nudix"/>
    <property type="match status" value="1"/>
</dbReference>
<protein>
    <submittedName>
        <fullName evidence="5">NUDIX hydrolase</fullName>
    </submittedName>
</protein>
<dbReference type="PRINTS" id="PR00502">
    <property type="entry name" value="NUDIXFAMILY"/>
</dbReference>
<gene>
    <name evidence="5" type="ORF">GCM10007147_34810</name>
</gene>
<dbReference type="InterPro" id="IPR000086">
    <property type="entry name" value="NUDIX_hydrolase_dom"/>
</dbReference>
<accession>A0A919CK84</accession>
<evidence type="ECO:0000313" key="5">
    <source>
        <dbReference type="EMBL" id="GHD31819.1"/>
    </source>
</evidence>
<evidence type="ECO:0000256" key="2">
    <source>
        <dbReference type="ARBA" id="ARBA00022801"/>
    </source>
</evidence>
<dbReference type="InterPro" id="IPR020476">
    <property type="entry name" value="Nudix_hydrolase"/>
</dbReference>
<dbReference type="GO" id="GO:0016787">
    <property type="term" value="F:hydrolase activity"/>
    <property type="evidence" value="ECO:0007669"/>
    <property type="project" value="UniProtKB-KW"/>
</dbReference>